<dbReference type="Proteomes" id="UP000193498">
    <property type="component" value="Unassembled WGS sequence"/>
</dbReference>
<feature type="compositionally biased region" description="Polar residues" evidence="1">
    <location>
        <begin position="96"/>
        <end position="112"/>
    </location>
</feature>
<feature type="compositionally biased region" description="Polar residues" evidence="1">
    <location>
        <begin position="185"/>
        <end position="202"/>
    </location>
</feature>
<evidence type="ECO:0000313" key="2">
    <source>
        <dbReference type="EMBL" id="ORX85953.1"/>
    </source>
</evidence>
<dbReference type="AlphaFoldDB" id="A0A1Y1XJS1"/>
<gene>
    <name evidence="2" type="ORF">K493DRAFT_307167</name>
</gene>
<reference evidence="2 3" key="1">
    <citation type="submission" date="2016-07" db="EMBL/GenBank/DDBJ databases">
        <title>Pervasive Adenine N6-methylation of Active Genes in Fungi.</title>
        <authorList>
            <consortium name="DOE Joint Genome Institute"/>
            <person name="Mondo S.J."/>
            <person name="Dannebaum R.O."/>
            <person name="Kuo R.C."/>
            <person name="Labutti K."/>
            <person name="Haridas S."/>
            <person name="Kuo A."/>
            <person name="Salamov A."/>
            <person name="Ahrendt S.R."/>
            <person name="Lipzen A."/>
            <person name="Sullivan W."/>
            <person name="Andreopoulos W.B."/>
            <person name="Clum A."/>
            <person name="Lindquist E."/>
            <person name="Daum C."/>
            <person name="Ramamoorthy G.K."/>
            <person name="Gryganskyi A."/>
            <person name="Culley D."/>
            <person name="Magnuson J.K."/>
            <person name="James T.Y."/>
            <person name="O'Malley M.A."/>
            <person name="Stajich J.E."/>
            <person name="Spatafora J.W."/>
            <person name="Visel A."/>
            <person name="Grigoriev I.V."/>
        </authorList>
    </citation>
    <scope>NUCLEOTIDE SEQUENCE [LARGE SCALE GENOMIC DNA]</scope>
    <source>
        <strain evidence="2 3">CBS 931.73</strain>
    </source>
</reference>
<dbReference type="InParanoid" id="A0A1Y1XJS1"/>
<evidence type="ECO:0000313" key="3">
    <source>
        <dbReference type="Proteomes" id="UP000193498"/>
    </source>
</evidence>
<name>A0A1Y1XJS1_9FUNG</name>
<sequence>MPNNIVPQGKEKLFELKGNKSSDNFPKSFVNLPKGVFSASTSKDLGFKITAKDEHNPSHQSKGFYGRSENLSAAHLANFSHAIRETSTKDVRVASPFSSQRHVKSSIRNTPKTDPAFTEGQKAAPNLSVKNSVSESDTNEDASVKEALASRSYQPFTKPLFRTKIRDEPHQENYGSESIDKDTTKTVSHPSENVTASHSLQKQLRLGIMQSNS</sequence>
<feature type="region of interest" description="Disordered" evidence="1">
    <location>
        <begin position="92"/>
        <end position="213"/>
    </location>
</feature>
<evidence type="ECO:0000256" key="1">
    <source>
        <dbReference type="SAM" id="MobiDB-lite"/>
    </source>
</evidence>
<accession>A0A1Y1XJS1</accession>
<proteinExistence type="predicted"/>
<comment type="caution">
    <text evidence="2">The sequence shown here is derived from an EMBL/GenBank/DDBJ whole genome shotgun (WGS) entry which is preliminary data.</text>
</comment>
<protein>
    <submittedName>
        <fullName evidence="2">Uncharacterized protein</fullName>
    </submittedName>
</protein>
<organism evidence="2 3">
    <name type="scientific">Basidiobolus meristosporus CBS 931.73</name>
    <dbReference type="NCBI Taxonomy" id="1314790"/>
    <lineage>
        <taxon>Eukaryota</taxon>
        <taxon>Fungi</taxon>
        <taxon>Fungi incertae sedis</taxon>
        <taxon>Zoopagomycota</taxon>
        <taxon>Entomophthoromycotina</taxon>
        <taxon>Basidiobolomycetes</taxon>
        <taxon>Basidiobolales</taxon>
        <taxon>Basidiobolaceae</taxon>
        <taxon>Basidiobolus</taxon>
    </lineage>
</organism>
<dbReference type="EMBL" id="MCFE01000582">
    <property type="protein sequence ID" value="ORX85953.1"/>
    <property type="molecule type" value="Genomic_DNA"/>
</dbReference>
<keyword evidence="3" id="KW-1185">Reference proteome</keyword>